<keyword evidence="2 11" id="KW-0813">Transport</keyword>
<evidence type="ECO:0000313" key="12">
    <source>
        <dbReference type="EMBL" id="KAK2139530.1"/>
    </source>
</evidence>
<keyword evidence="8" id="KW-0472">Membrane</keyword>
<keyword evidence="4 11" id="KW-0812">Transmembrane</keyword>
<keyword evidence="9 11" id="KW-0739">Sodium transport</keyword>
<keyword evidence="7 11" id="KW-0406">Ion transport</keyword>
<proteinExistence type="inferred from homology"/>
<comment type="subcellular location">
    <subcellularLocation>
        <location evidence="1">Membrane</location>
        <topology evidence="1">Multi-pass membrane protein</topology>
    </subcellularLocation>
</comment>
<keyword evidence="6" id="KW-0915">Sodium</keyword>
<dbReference type="GO" id="GO:0015280">
    <property type="term" value="F:ligand-gated sodium channel activity"/>
    <property type="evidence" value="ECO:0007669"/>
    <property type="project" value="TreeGrafter"/>
</dbReference>
<keyword evidence="5" id="KW-1133">Transmembrane helix</keyword>
<organism evidence="12 13">
    <name type="scientific">Paralvinella palmiformis</name>
    <dbReference type="NCBI Taxonomy" id="53620"/>
    <lineage>
        <taxon>Eukaryota</taxon>
        <taxon>Metazoa</taxon>
        <taxon>Spiralia</taxon>
        <taxon>Lophotrochozoa</taxon>
        <taxon>Annelida</taxon>
        <taxon>Polychaeta</taxon>
        <taxon>Sedentaria</taxon>
        <taxon>Canalipalpata</taxon>
        <taxon>Terebellida</taxon>
        <taxon>Terebelliformia</taxon>
        <taxon>Alvinellidae</taxon>
        <taxon>Paralvinella</taxon>
    </lineage>
</organism>
<evidence type="ECO:0000256" key="5">
    <source>
        <dbReference type="ARBA" id="ARBA00022989"/>
    </source>
</evidence>
<dbReference type="Proteomes" id="UP001208570">
    <property type="component" value="Unassembled WGS sequence"/>
</dbReference>
<keyword evidence="3 11" id="KW-0894">Sodium channel</keyword>
<gene>
    <name evidence="12" type="ORF">LSH36_1733g00006</name>
</gene>
<protein>
    <submittedName>
        <fullName evidence="12">Uncharacterized protein</fullName>
    </submittedName>
</protein>
<keyword evidence="10 11" id="KW-0407">Ion channel</keyword>
<evidence type="ECO:0000256" key="8">
    <source>
        <dbReference type="ARBA" id="ARBA00023136"/>
    </source>
</evidence>
<evidence type="ECO:0000256" key="9">
    <source>
        <dbReference type="ARBA" id="ARBA00023201"/>
    </source>
</evidence>
<evidence type="ECO:0000256" key="2">
    <source>
        <dbReference type="ARBA" id="ARBA00022448"/>
    </source>
</evidence>
<dbReference type="Gene3D" id="1.10.287.820">
    <property type="entry name" value="Acid-sensing ion channel domain"/>
    <property type="match status" value="1"/>
</dbReference>
<evidence type="ECO:0000256" key="1">
    <source>
        <dbReference type="ARBA" id="ARBA00004141"/>
    </source>
</evidence>
<evidence type="ECO:0000256" key="11">
    <source>
        <dbReference type="RuleBase" id="RU000679"/>
    </source>
</evidence>
<reference evidence="12" key="1">
    <citation type="journal article" date="2023" name="Mol. Biol. Evol.">
        <title>Third-Generation Sequencing Reveals the Adaptive Role of the Epigenome in Three Deep-Sea Polychaetes.</title>
        <authorList>
            <person name="Perez M."/>
            <person name="Aroh O."/>
            <person name="Sun Y."/>
            <person name="Lan Y."/>
            <person name="Juniper S.K."/>
            <person name="Young C.R."/>
            <person name="Angers B."/>
            <person name="Qian P.Y."/>
        </authorList>
    </citation>
    <scope>NUCLEOTIDE SEQUENCE</scope>
    <source>
        <strain evidence="12">P08H-3</strain>
    </source>
</reference>
<dbReference type="EMBL" id="JAODUP010001734">
    <property type="protein sequence ID" value="KAK2139530.1"/>
    <property type="molecule type" value="Genomic_DNA"/>
</dbReference>
<dbReference type="InterPro" id="IPR001873">
    <property type="entry name" value="ENaC"/>
</dbReference>
<evidence type="ECO:0000256" key="7">
    <source>
        <dbReference type="ARBA" id="ARBA00023065"/>
    </source>
</evidence>
<accession>A0AAD9ISN7</accession>
<dbReference type="PANTHER" id="PTHR11690">
    <property type="entry name" value="AMILORIDE-SENSITIVE SODIUM CHANNEL-RELATED"/>
    <property type="match status" value="1"/>
</dbReference>
<evidence type="ECO:0000256" key="10">
    <source>
        <dbReference type="ARBA" id="ARBA00023303"/>
    </source>
</evidence>
<comment type="similarity">
    <text evidence="11">Belongs to the amiloride-sensitive sodium channel (TC 1.A.6) family.</text>
</comment>
<dbReference type="AlphaFoldDB" id="A0AAD9ISN7"/>
<evidence type="ECO:0000313" key="13">
    <source>
        <dbReference type="Proteomes" id="UP001208570"/>
    </source>
</evidence>
<evidence type="ECO:0000256" key="3">
    <source>
        <dbReference type="ARBA" id="ARBA00022461"/>
    </source>
</evidence>
<dbReference type="GO" id="GO:0005886">
    <property type="term" value="C:plasma membrane"/>
    <property type="evidence" value="ECO:0007669"/>
    <property type="project" value="TreeGrafter"/>
</dbReference>
<keyword evidence="13" id="KW-1185">Reference proteome</keyword>
<sequence>MPSTCCSVPECSNRGGQQFPSDRDMWFCTAGKKLKLKDGAVSSKFFWTKKEKSANVDRQLRAERRQLEHDIIVDQDVDMVDESVIVIDSFIEMLHVEEVETVAEKTTTQGVQTNTGSILLESSSQTGSDPVPSNRMTAAAYKNNPRGIQFYTGINNYIHLHTQSDIARMKDLAFAVQPGSHSVASVKYQYSISLPVPWGNCTNDEIGFFRSGNYTQAKCELDHETEELVSICGCKKMEMPGEMVSN</sequence>
<evidence type="ECO:0000256" key="6">
    <source>
        <dbReference type="ARBA" id="ARBA00023053"/>
    </source>
</evidence>
<dbReference type="Pfam" id="PF00858">
    <property type="entry name" value="ASC"/>
    <property type="match status" value="1"/>
</dbReference>
<dbReference type="PANTHER" id="PTHR11690:SF222">
    <property type="entry name" value="AMILORIDE-SENSITIVE SODIUM CHANNEL SUBUNIT GAMMA"/>
    <property type="match status" value="1"/>
</dbReference>
<evidence type="ECO:0000256" key="4">
    <source>
        <dbReference type="ARBA" id="ARBA00022692"/>
    </source>
</evidence>
<name>A0AAD9ISN7_9ANNE</name>
<comment type="caution">
    <text evidence="12">The sequence shown here is derived from an EMBL/GenBank/DDBJ whole genome shotgun (WGS) entry which is preliminary data.</text>
</comment>